<dbReference type="AlphaFoldDB" id="A0A7W4FF51"/>
<dbReference type="PROSITE" id="PS51257">
    <property type="entry name" value="PROKAR_LIPOPROTEIN"/>
    <property type="match status" value="1"/>
</dbReference>
<comment type="caution">
    <text evidence="4">The sequence shown here is derived from an EMBL/GenBank/DDBJ whole genome shotgun (WGS) entry which is preliminary data.</text>
</comment>
<dbReference type="Pfam" id="PF10671">
    <property type="entry name" value="TcpQ"/>
    <property type="match status" value="1"/>
</dbReference>
<accession>A0A7W4FF51</accession>
<protein>
    <submittedName>
        <fullName evidence="4">Pilus assembly protein PilL</fullName>
    </submittedName>
</protein>
<evidence type="ECO:0000313" key="4">
    <source>
        <dbReference type="EMBL" id="MBB2156626.1"/>
    </source>
</evidence>
<evidence type="ECO:0000259" key="3">
    <source>
        <dbReference type="Pfam" id="PF10671"/>
    </source>
</evidence>
<reference evidence="4 5" key="1">
    <citation type="submission" date="2020-04" db="EMBL/GenBank/DDBJ databases">
        <title>Description of novel Gluconacetobacter.</title>
        <authorList>
            <person name="Sombolestani A."/>
        </authorList>
    </citation>
    <scope>NUCLEOTIDE SEQUENCE [LARGE SCALE GENOMIC DNA]</scope>
    <source>
        <strain evidence="4 5">LMG 7603</strain>
    </source>
</reference>
<name>A0A7W4FF51_GLUDI</name>
<dbReference type="Proteomes" id="UP000550787">
    <property type="component" value="Unassembled WGS sequence"/>
</dbReference>
<sequence>MRKPALAALLAAATALAGCATAPPEHLSIVDGASFRDASRLTVTIADILAASMTPATTTISVRPVAGADPMRVSTLLDDTLRERGFALAPSGMAYPGAHNVRYSISPVDGDVELVLDVDSANATCLFGHDAEGALVLVGSCSVLSTDTLALTIPRDAMPESATHLTRGRPMDITPPRATPVPASSSAVAPAAPRTALPAQPVHAAPPPVIRPTWTLVEGQPIRDQMLAWGDRAGWRVFWPRDVNWIVPVTTTFTGQFDGDAGVLAQVANILSRQGKPLTLMFAVGNHSAIVTPAGAPHP</sequence>
<feature type="chain" id="PRO_5031096052" evidence="2">
    <location>
        <begin position="23"/>
        <end position="299"/>
    </location>
</feature>
<feature type="compositionally biased region" description="Low complexity" evidence="1">
    <location>
        <begin position="174"/>
        <end position="185"/>
    </location>
</feature>
<evidence type="ECO:0000256" key="1">
    <source>
        <dbReference type="SAM" id="MobiDB-lite"/>
    </source>
</evidence>
<evidence type="ECO:0000256" key="2">
    <source>
        <dbReference type="SAM" id="SignalP"/>
    </source>
</evidence>
<organism evidence="4 5">
    <name type="scientific">Gluconacetobacter diazotrophicus</name>
    <name type="common">Acetobacter diazotrophicus</name>
    <dbReference type="NCBI Taxonomy" id="33996"/>
    <lineage>
        <taxon>Bacteria</taxon>
        <taxon>Pseudomonadati</taxon>
        <taxon>Pseudomonadota</taxon>
        <taxon>Alphaproteobacteria</taxon>
        <taxon>Acetobacterales</taxon>
        <taxon>Acetobacteraceae</taxon>
        <taxon>Gluconacetobacter</taxon>
    </lineage>
</organism>
<keyword evidence="2" id="KW-0732">Signal</keyword>
<feature type="signal peptide" evidence="2">
    <location>
        <begin position="1"/>
        <end position="22"/>
    </location>
</feature>
<dbReference type="RefSeq" id="WP_183115856.1">
    <property type="nucleotide sequence ID" value="NZ_JABEQG010000016.1"/>
</dbReference>
<dbReference type="InterPro" id="IPR018927">
    <property type="entry name" value="Pilus_synth_Q_C"/>
</dbReference>
<proteinExistence type="predicted"/>
<dbReference type="EMBL" id="JABEQG010000016">
    <property type="protein sequence ID" value="MBB2156626.1"/>
    <property type="molecule type" value="Genomic_DNA"/>
</dbReference>
<feature type="domain" description="Toxin co-regulated pilus biosynthesis protein Q C-terminal" evidence="3">
    <location>
        <begin position="213"/>
        <end position="292"/>
    </location>
</feature>
<evidence type="ECO:0000313" key="5">
    <source>
        <dbReference type="Proteomes" id="UP000550787"/>
    </source>
</evidence>
<gene>
    <name evidence="4" type="ORF">HLH33_09945</name>
</gene>
<feature type="region of interest" description="Disordered" evidence="1">
    <location>
        <begin position="166"/>
        <end position="185"/>
    </location>
</feature>